<evidence type="ECO:0000313" key="4">
    <source>
        <dbReference type="Proteomes" id="UP000245697"/>
    </source>
</evidence>
<dbReference type="PRINTS" id="PR00080">
    <property type="entry name" value="SDRFAMILY"/>
</dbReference>
<evidence type="ECO:0000256" key="2">
    <source>
        <dbReference type="ARBA" id="ARBA00023002"/>
    </source>
</evidence>
<proteinExistence type="inferred from homology"/>
<keyword evidence="4" id="KW-1185">Reference proteome</keyword>
<accession>A0A316F6W3</accession>
<protein>
    <submittedName>
        <fullName evidence="3">NAD(P)-dependent dehydrogenase (Short-subunit alcohol dehydrogenase family)</fullName>
    </submittedName>
</protein>
<dbReference type="EMBL" id="QGGR01000014">
    <property type="protein sequence ID" value="PWK42588.1"/>
    <property type="molecule type" value="Genomic_DNA"/>
</dbReference>
<keyword evidence="2" id="KW-0560">Oxidoreductase</keyword>
<dbReference type="GO" id="GO:0016491">
    <property type="term" value="F:oxidoreductase activity"/>
    <property type="evidence" value="ECO:0007669"/>
    <property type="project" value="UniProtKB-KW"/>
</dbReference>
<name>A0A316F6W3_9ACTN</name>
<dbReference type="Gene3D" id="3.40.50.720">
    <property type="entry name" value="NAD(P)-binding Rossmann-like Domain"/>
    <property type="match status" value="1"/>
</dbReference>
<dbReference type="PANTHER" id="PTHR43639:SF1">
    <property type="entry name" value="SHORT-CHAIN DEHYDROGENASE_REDUCTASE FAMILY PROTEIN"/>
    <property type="match status" value="1"/>
</dbReference>
<dbReference type="AlphaFoldDB" id="A0A316F6W3"/>
<gene>
    <name evidence="3" type="ORF">BC793_11432</name>
</gene>
<dbReference type="Pfam" id="PF13561">
    <property type="entry name" value="adh_short_C2"/>
    <property type="match status" value="1"/>
</dbReference>
<reference evidence="3 4" key="1">
    <citation type="submission" date="2018-05" db="EMBL/GenBank/DDBJ databases">
        <title>Genomic Encyclopedia of Archaeal and Bacterial Type Strains, Phase II (KMG-II): from individual species to whole genera.</title>
        <authorList>
            <person name="Goeker M."/>
        </authorList>
    </citation>
    <scope>NUCLEOTIDE SEQUENCE [LARGE SCALE GENOMIC DNA]</scope>
    <source>
        <strain evidence="3 4">DSM 45184</strain>
    </source>
</reference>
<dbReference type="InterPro" id="IPR020904">
    <property type="entry name" value="Sc_DH/Rdtase_CS"/>
</dbReference>
<dbReference type="CDD" id="cd05233">
    <property type="entry name" value="SDR_c"/>
    <property type="match status" value="1"/>
</dbReference>
<dbReference type="RefSeq" id="WP_109597899.1">
    <property type="nucleotide sequence ID" value="NZ_BONA01000029.1"/>
</dbReference>
<dbReference type="PRINTS" id="PR00081">
    <property type="entry name" value="GDHRDH"/>
</dbReference>
<dbReference type="SUPFAM" id="SSF51735">
    <property type="entry name" value="NAD(P)-binding Rossmann-fold domains"/>
    <property type="match status" value="1"/>
</dbReference>
<dbReference type="PANTHER" id="PTHR43639">
    <property type="entry name" value="OXIDOREDUCTASE, SHORT-CHAIN DEHYDROGENASE/REDUCTASE FAMILY (AFU_ORTHOLOGUE AFUA_5G02870)"/>
    <property type="match status" value="1"/>
</dbReference>
<organism evidence="3 4">
    <name type="scientific">Actinoplanes xinjiangensis</name>
    <dbReference type="NCBI Taxonomy" id="512350"/>
    <lineage>
        <taxon>Bacteria</taxon>
        <taxon>Bacillati</taxon>
        <taxon>Actinomycetota</taxon>
        <taxon>Actinomycetes</taxon>
        <taxon>Micromonosporales</taxon>
        <taxon>Micromonosporaceae</taxon>
        <taxon>Actinoplanes</taxon>
    </lineage>
</organism>
<dbReference type="InterPro" id="IPR002347">
    <property type="entry name" value="SDR_fam"/>
</dbReference>
<sequence length="250" mass="25968">MTSFVVTGGARGVGRAIAERLTTDGTVVVVDVVERLEPPYERMVLISGDAADPEVARRAAMTAEAAGPLTGWVNNAAIFDDANLIGARPARILELITANLALTVTGCHTAVNHFRQHRRAGAIVNVSSHQAQRPVRGALPYATAKAAIEGLTRAAAVDHGPDGIRTNAVALGSITTARSEAYRREHPEVDDQMAALHPLGRPGTVAEVADVVAFLLSPAAGFVNGAILPVDGGRAANGPDPEAQNRITSS</sequence>
<evidence type="ECO:0000313" key="3">
    <source>
        <dbReference type="EMBL" id="PWK42588.1"/>
    </source>
</evidence>
<evidence type="ECO:0000256" key="1">
    <source>
        <dbReference type="ARBA" id="ARBA00006484"/>
    </source>
</evidence>
<dbReference type="OrthoDB" id="7064009at2"/>
<dbReference type="Proteomes" id="UP000245697">
    <property type="component" value="Unassembled WGS sequence"/>
</dbReference>
<comment type="similarity">
    <text evidence="1">Belongs to the short-chain dehydrogenases/reductases (SDR) family.</text>
</comment>
<dbReference type="PROSITE" id="PS00061">
    <property type="entry name" value="ADH_SHORT"/>
    <property type="match status" value="1"/>
</dbReference>
<comment type="caution">
    <text evidence="3">The sequence shown here is derived from an EMBL/GenBank/DDBJ whole genome shotgun (WGS) entry which is preliminary data.</text>
</comment>
<dbReference type="InterPro" id="IPR036291">
    <property type="entry name" value="NAD(P)-bd_dom_sf"/>
</dbReference>